<organism evidence="3 4">
    <name type="scientific">Occultella gossypii</name>
    <dbReference type="NCBI Taxonomy" id="2800820"/>
    <lineage>
        <taxon>Bacteria</taxon>
        <taxon>Bacillati</taxon>
        <taxon>Actinomycetota</taxon>
        <taxon>Actinomycetes</taxon>
        <taxon>Micrococcales</taxon>
        <taxon>Ruaniaceae</taxon>
        <taxon>Occultella</taxon>
    </lineage>
</organism>
<name>A0ABS7SC43_9MICO</name>
<dbReference type="EMBL" id="JAGSHT010000011">
    <property type="protein sequence ID" value="MBZ2196823.1"/>
    <property type="molecule type" value="Genomic_DNA"/>
</dbReference>
<reference evidence="3 4" key="1">
    <citation type="submission" date="2021-04" db="EMBL/GenBank/DDBJ databases">
        <title>Ruania sp. nov., isolated from sandy soil of mangrove forest.</title>
        <authorList>
            <person name="Ge X."/>
            <person name="Huang R."/>
            <person name="Liu W."/>
        </authorList>
    </citation>
    <scope>NUCLEOTIDE SEQUENCE [LARGE SCALE GENOMIC DNA]</scope>
    <source>
        <strain evidence="3 4">N2-46</strain>
    </source>
</reference>
<comment type="caution">
    <text evidence="3">The sequence shown here is derived from an EMBL/GenBank/DDBJ whole genome shotgun (WGS) entry which is preliminary data.</text>
</comment>
<evidence type="ECO:0000256" key="1">
    <source>
        <dbReference type="SAM" id="MobiDB-lite"/>
    </source>
</evidence>
<keyword evidence="4" id="KW-1185">Reference proteome</keyword>
<dbReference type="InterPro" id="IPR001509">
    <property type="entry name" value="Epimerase_deHydtase"/>
</dbReference>
<evidence type="ECO:0000259" key="2">
    <source>
        <dbReference type="Pfam" id="PF01370"/>
    </source>
</evidence>
<dbReference type="Proteomes" id="UP000826651">
    <property type="component" value="Unassembled WGS sequence"/>
</dbReference>
<sequence>MRVLLVDVPDPLRGPLRVALGERHEVEEFDGDVREPAAWAGRPVVDVVVHGDPDAEADASTRIERATLGTWNLLTTTSATRYVRLSTMRLFDSYDSGWGVTEEWSPRPTARPRDLAAHLAEITSRELTRSRPIEARVLRLDDVVDRAGFEAGPAPTWLHVEDAVRAIVRAVEFPAASSEPTGPRWRAWHIVRGSGRYPLADARREPLAFAPRHPGPAQFRPDAAAPAPAWPQRPARLAGLPRPERITLFGAGGPLGVVTYAALSDRHVLRVTDARPLAEIAARPPQSANAPVPAGAPPAPHEELVVDIADLDAVRSAAAGADCLINCAVVRADPVGAFRVNVLGALHAMLAARDAGVPRVVHTGPTLTLPPHPRGYTDDRDVGEGAPSRSGDDLYFLTKLLGQEVCRVMAEQHAIACPVLLFCAFVDPTRPREQPLHPFAVSWADAGRAMAAAARVESLPEPSPVLNVLAPSPHGRYLGDRVQDVLGWHAVDRLDAFWLRATAPTSTQGT</sequence>
<evidence type="ECO:0000313" key="3">
    <source>
        <dbReference type="EMBL" id="MBZ2196823.1"/>
    </source>
</evidence>
<protein>
    <submittedName>
        <fullName evidence="3">NAD(P)-dependent oxidoreductase</fullName>
    </submittedName>
</protein>
<dbReference type="RefSeq" id="WP_223406053.1">
    <property type="nucleotide sequence ID" value="NZ_JAGSHT010000011.1"/>
</dbReference>
<feature type="domain" description="NAD-dependent epimerase/dehydratase" evidence="2">
    <location>
        <begin position="292"/>
        <end position="423"/>
    </location>
</feature>
<dbReference type="Pfam" id="PF01370">
    <property type="entry name" value="Epimerase"/>
    <property type="match status" value="1"/>
</dbReference>
<evidence type="ECO:0000313" key="4">
    <source>
        <dbReference type="Proteomes" id="UP000826651"/>
    </source>
</evidence>
<dbReference type="Gene3D" id="3.40.50.720">
    <property type="entry name" value="NAD(P)-binding Rossmann-like Domain"/>
    <property type="match status" value="2"/>
</dbReference>
<gene>
    <name evidence="3" type="ORF">KCQ71_11705</name>
</gene>
<dbReference type="SUPFAM" id="SSF51735">
    <property type="entry name" value="NAD(P)-binding Rossmann-fold domains"/>
    <property type="match status" value="2"/>
</dbReference>
<feature type="region of interest" description="Disordered" evidence="1">
    <location>
        <begin position="363"/>
        <end position="387"/>
    </location>
</feature>
<proteinExistence type="predicted"/>
<accession>A0ABS7SC43</accession>
<dbReference type="InterPro" id="IPR036291">
    <property type="entry name" value="NAD(P)-bd_dom_sf"/>
</dbReference>